<accession>A0AA36M8R8</accession>
<dbReference type="Proteomes" id="UP001176961">
    <property type="component" value="Unassembled WGS sequence"/>
</dbReference>
<proteinExistence type="predicted"/>
<reference evidence="2" key="1">
    <citation type="submission" date="2023-07" db="EMBL/GenBank/DDBJ databases">
        <authorList>
            <consortium name="CYATHOMIX"/>
        </authorList>
    </citation>
    <scope>NUCLEOTIDE SEQUENCE</scope>
    <source>
        <strain evidence="2">N/A</strain>
    </source>
</reference>
<dbReference type="InterPro" id="IPR003877">
    <property type="entry name" value="SPRY_dom"/>
</dbReference>
<dbReference type="InterPro" id="IPR001870">
    <property type="entry name" value="B30.2/SPRY"/>
</dbReference>
<gene>
    <name evidence="2" type="ORF">CYNAS_LOCUS13816</name>
</gene>
<evidence type="ECO:0000259" key="1">
    <source>
        <dbReference type="PROSITE" id="PS50188"/>
    </source>
</evidence>
<dbReference type="SUPFAM" id="SSF49899">
    <property type="entry name" value="Concanavalin A-like lectins/glucanases"/>
    <property type="match status" value="1"/>
</dbReference>
<name>A0AA36M8R8_CYLNA</name>
<dbReference type="InterPro" id="IPR013320">
    <property type="entry name" value="ConA-like_dom_sf"/>
</dbReference>
<dbReference type="InterPro" id="IPR043136">
    <property type="entry name" value="B30.2/SPRY_sf"/>
</dbReference>
<dbReference type="Pfam" id="PF00622">
    <property type="entry name" value="SPRY"/>
    <property type="match status" value="1"/>
</dbReference>
<evidence type="ECO:0000313" key="2">
    <source>
        <dbReference type="EMBL" id="CAJ0601833.1"/>
    </source>
</evidence>
<keyword evidence="3" id="KW-1185">Reference proteome</keyword>
<evidence type="ECO:0000313" key="3">
    <source>
        <dbReference type="Proteomes" id="UP001176961"/>
    </source>
</evidence>
<dbReference type="PANTHER" id="PTHR12245">
    <property type="entry name" value="SPRY DOMAIN CONTAINING SOCS BOX PROTEIN"/>
    <property type="match status" value="1"/>
</dbReference>
<dbReference type="AlphaFoldDB" id="A0AA36M8R8"/>
<dbReference type="PROSITE" id="PS50188">
    <property type="entry name" value="B302_SPRY"/>
    <property type="match status" value="1"/>
</dbReference>
<dbReference type="EMBL" id="CATQJL010000305">
    <property type="protein sequence ID" value="CAJ0601833.1"/>
    <property type="molecule type" value="Genomic_DNA"/>
</dbReference>
<dbReference type="Gene3D" id="2.60.120.920">
    <property type="match status" value="1"/>
</dbReference>
<comment type="caution">
    <text evidence="2">The sequence shown here is derived from an EMBL/GenBank/DDBJ whole genome shotgun (WGS) entry which is preliminary data.</text>
</comment>
<dbReference type="PANTHER" id="PTHR12245:SF12">
    <property type="entry name" value="SPRY DOMAIN-CONTAINING SOCS BOX PROTEIN 3"/>
    <property type="match status" value="1"/>
</dbReference>
<organism evidence="2 3">
    <name type="scientific">Cylicocyclus nassatus</name>
    <name type="common">Nematode worm</name>
    <dbReference type="NCBI Taxonomy" id="53992"/>
    <lineage>
        <taxon>Eukaryota</taxon>
        <taxon>Metazoa</taxon>
        <taxon>Ecdysozoa</taxon>
        <taxon>Nematoda</taxon>
        <taxon>Chromadorea</taxon>
        <taxon>Rhabditida</taxon>
        <taxon>Rhabditina</taxon>
        <taxon>Rhabditomorpha</taxon>
        <taxon>Strongyloidea</taxon>
        <taxon>Strongylidae</taxon>
        <taxon>Cylicocyclus</taxon>
    </lineage>
</organism>
<dbReference type="SMART" id="SM00449">
    <property type="entry name" value="SPRY"/>
    <property type="match status" value="1"/>
</dbReference>
<sequence length="369" mass="41497">MTYTQYLDHQSSKKLRDYTVRVHGRNERNDILLGLPMKIGTLLLGIGYGHNEVKSGVVVSLVRYFMGLGSTHEAARYDVLSAKRHEPLRSGRSPIHFQLKMSKRVVYSNASNEAPRVPQMYPDSWPFAKESTNLEAAVWGNEVLFHPVYAFGTAGIRGAKELTATSIVYWDTRVCQNLFGTSIMFGVGSKRASTRARSQFVDLLGEDEHSYGINQKGVARHCGVEVAVCDQLPYRDCIVGILFDGPGRKISFYRNGQYLCTPFTEIDVSETLYPMITSTAQQSRFVVENQSCLYIAHSLTDAALLRVHSMSGSSYAHLPLPRTLVLRLGQMERRRHRLRRAPPKTRPVAAIGVYTFRLPRCSMGVEDDQ</sequence>
<protein>
    <recommendedName>
        <fullName evidence="1">B30.2/SPRY domain-containing protein</fullName>
    </recommendedName>
</protein>
<dbReference type="InterPro" id="IPR050672">
    <property type="entry name" value="FBXO45-Fsn/SPSB_families"/>
</dbReference>
<dbReference type="GO" id="GO:0019005">
    <property type="term" value="C:SCF ubiquitin ligase complex"/>
    <property type="evidence" value="ECO:0007669"/>
    <property type="project" value="TreeGrafter"/>
</dbReference>
<dbReference type="GO" id="GO:0043161">
    <property type="term" value="P:proteasome-mediated ubiquitin-dependent protein catabolic process"/>
    <property type="evidence" value="ECO:0007669"/>
    <property type="project" value="TreeGrafter"/>
</dbReference>
<feature type="domain" description="B30.2/SPRY" evidence="1">
    <location>
        <begin position="86"/>
        <end position="294"/>
    </location>
</feature>